<dbReference type="RefSeq" id="WP_006013144.1">
    <property type="nucleotide sequence ID" value="NZ_BAEQ01000050.1"/>
</dbReference>
<reference evidence="4" key="1">
    <citation type="journal article" date="2014" name="Environ. Microbiol.">
        <title>Comparative genomics of the marine bacterial genus Glaciecola reveals the high degree of genomic diversity and genomic characteristic for cold adaptation.</title>
        <authorList>
            <person name="Qin Q.L."/>
            <person name="Xie B.B."/>
            <person name="Yu Y."/>
            <person name="Shu Y.L."/>
            <person name="Rong J.C."/>
            <person name="Zhang Y.J."/>
            <person name="Zhao D.L."/>
            <person name="Chen X.L."/>
            <person name="Zhang X.Y."/>
            <person name="Chen B."/>
            <person name="Zhou B.C."/>
            <person name="Zhang Y.Z."/>
        </authorList>
    </citation>
    <scope>NUCLEOTIDE SEQUENCE [LARGE SCALE GENOMIC DNA]</scope>
    <source>
        <strain evidence="4">ACAM 615</strain>
    </source>
</reference>
<keyword evidence="1" id="KW-1133">Transmembrane helix</keyword>
<protein>
    <recommendedName>
        <fullName evidence="2">Transglutaminase-like domain-containing protein</fullName>
    </recommendedName>
</protein>
<evidence type="ECO:0000313" key="3">
    <source>
        <dbReference type="EMBL" id="GAC29781.1"/>
    </source>
</evidence>
<dbReference type="Proteomes" id="UP000006251">
    <property type="component" value="Unassembled WGS sequence"/>
</dbReference>
<dbReference type="OrthoDB" id="6366148at2"/>
<comment type="caution">
    <text evidence="3">The sequence shown here is derived from an EMBL/GenBank/DDBJ whole genome shotgun (WGS) entry which is preliminary data.</text>
</comment>
<dbReference type="EMBL" id="BAEQ01000050">
    <property type="protein sequence ID" value="GAC29781.1"/>
    <property type="molecule type" value="Genomic_DNA"/>
</dbReference>
<dbReference type="Gene3D" id="3.10.620.30">
    <property type="match status" value="1"/>
</dbReference>
<keyword evidence="1" id="KW-0472">Membrane</keyword>
<dbReference type="InterPro" id="IPR007562">
    <property type="entry name" value="Transglutaminase-like_domain"/>
</dbReference>
<accession>K6Z0R8</accession>
<dbReference type="Pfam" id="PF04473">
    <property type="entry name" value="DUF553"/>
    <property type="match status" value="1"/>
</dbReference>
<organism evidence="3 4">
    <name type="scientific">Brumicola pallidula DSM 14239 = ACAM 615</name>
    <dbReference type="NCBI Taxonomy" id="1121922"/>
    <lineage>
        <taxon>Bacteria</taxon>
        <taxon>Pseudomonadati</taxon>
        <taxon>Pseudomonadota</taxon>
        <taxon>Gammaproteobacteria</taxon>
        <taxon>Alteromonadales</taxon>
        <taxon>Alteromonadaceae</taxon>
        <taxon>Brumicola</taxon>
    </lineage>
</organism>
<feature type="transmembrane region" description="Helical" evidence="1">
    <location>
        <begin position="244"/>
        <end position="264"/>
    </location>
</feature>
<evidence type="ECO:0000256" key="1">
    <source>
        <dbReference type="SAM" id="Phobius"/>
    </source>
</evidence>
<keyword evidence="4" id="KW-1185">Reference proteome</keyword>
<gene>
    <name evidence="3" type="ORF">GPAL_2930</name>
</gene>
<feature type="transmembrane region" description="Helical" evidence="1">
    <location>
        <begin position="7"/>
        <end position="27"/>
    </location>
</feature>
<proteinExistence type="predicted"/>
<keyword evidence="1" id="KW-0812">Transmembrane</keyword>
<feature type="domain" description="Transglutaminase-like" evidence="2">
    <location>
        <begin position="124"/>
        <end position="182"/>
    </location>
</feature>
<dbReference type="SUPFAM" id="SSF54001">
    <property type="entry name" value="Cysteine proteinases"/>
    <property type="match status" value="1"/>
</dbReference>
<evidence type="ECO:0000313" key="4">
    <source>
        <dbReference type="Proteomes" id="UP000006251"/>
    </source>
</evidence>
<sequence>MKLAFKACLSFILISSIGLMLLNFYGLTQDLRPKNLTPDVLRFGDRDVLLSKQNFFQLVEKTAQETPLEYAKRVTKVIADGTAHLDWETYDPVAFHQLVPAWENWILFLMGKYSGIPEYERYHFSNPYKSVERGIGICGDASILMSQMLEKNGIEADILTFPGHVVVTANIDDQQFIFDADFGVVIPTSAEQLNQDVGIIKGLYSGQGHPESDDRFFQYTYSKPFQVWDGPEHFITKKFYFEKFAYVAKWLLPVLGLLLCLFNIRKKRLG</sequence>
<name>K6Z0R8_9ALTE</name>
<dbReference type="AlphaFoldDB" id="K6Z0R8"/>
<dbReference type="STRING" id="1121922.GCA_000428905_00413"/>
<evidence type="ECO:0000259" key="2">
    <source>
        <dbReference type="Pfam" id="PF04473"/>
    </source>
</evidence>
<dbReference type="InterPro" id="IPR038765">
    <property type="entry name" value="Papain-like_cys_pep_sf"/>
</dbReference>